<reference evidence="1" key="1">
    <citation type="submission" date="2021-01" db="EMBL/GenBank/DDBJ databases">
        <authorList>
            <person name="Kaushik A."/>
        </authorList>
    </citation>
    <scope>NUCLEOTIDE SEQUENCE</scope>
    <source>
        <strain evidence="1">AG3-T5</strain>
    </source>
</reference>
<evidence type="ECO:0000313" key="2">
    <source>
        <dbReference type="Proteomes" id="UP000663841"/>
    </source>
</evidence>
<gene>
    <name evidence="1" type="ORF">RDB_LOCUS209507</name>
</gene>
<name>A0A8H3CJM8_9AGAM</name>
<protein>
    <submittedName>
        <fullName evidence="1">Uncharacterized protein</fullName>
    </submittedName>
</protein>
<sequence length="208" mass="22864">MNDLDDLIILGMILTLSNPPESLALVIDARITMNRMPIAAISRGLSFLGRAAPFVNLLLLKKYGDHIKQDELQEIFVYALPSFPKLKNLILMSQSPAPTAYTPNPQTQPAHTPSDTLSSLRNALAYVCNILVNIPSLLLSLFSSRHSAPQVEPNQTQSQPSPSLDALHDTSCHLHIVKAWGRIHPGLECVIFPASTYRLKKSGDDYAT</sequence>
<accession>A0A8H3CJM8</accession>
<comment type="caution">
    <text evidence="1">The sequence shown here is derived from an EMBL/GenBank/DDBJ whole genome shotgun (WGS) entry which is preliminary data.</text>
</comment>
<organism evidence="1 2">
    <name type="scientific">Rhizoctonia solani</name>
    <dbReference type="NCBI Taxonomy" id="456999"/>
    <lineage>
        <taxon>Eukaryota</taxon>
        <taxon>Fungi</taxon>
        <taxon>Dikarya</taxon>
        <taxon>Basidiomycota</taxon>
        <taxon>Agaricomycotina</taxon>
        <taxon>Agaricomycetes</taxon>
        <taxon>Cantharellales</taxon>
        <taxon>Ceratobasidiaceae</taxon>
        <taxon>Rhizoctonia</taxon>
    </lineage>
</organism>
<evidence type="ECO:0000313" key="1">
    <source>
        <dbReference type="EMBL" id="CAE6481472.1"/>
    </source>
</evidence>
<dbReference type="EMBL" id="CAJMWW010000664">
    <property type="protein sequence ID" value="CAE6481472.1"/>
    <property type="molecule type" value="Genomic_DNA"/>
</dbReference>
<dbReference type="AlphaFoldDB" id="A0A8H3CJM8"/>
<dbReference type="Proteomes" id="UP000663841">
    <property type="component" value="Unassembled WGS sequence"/>
</dbReference>
<proteinExistence type="predicted"/>